<feature type="transmembrane region" description="Helical" evidence="1">
    <location>
        <begin position="24"/>
        <end position="45"/>
    </location>
</feature>
<dbReference type="RefSeq" id="WP_144065012.1">
    <property type="nucleotide sequence ID" value="NZ_VJZL01000036.1"/>
</dbReference>
<evidence type="ECO:0000313" key="3">
    <source>
        <dbReference type="Proteomes" id="UP000318669"/>
    </source>
</evidence>
<gene>
    <name evidence="2" type="ORF">FNW11_14985</name>
</gene>
<accession>A0A553BD95</accession>
<evidence type="ECO:0000256" key="1">
    <source>
        <dbReference type="SAM" id="Phobius"/>
    </source>
</evidence>
<reference evidence="2 3" key="1">
    <citation type="submission" date="2019-07" db="EMBL/GenBank/DDBJ databases">
        <title>Novel species of Flavobacterium.</title>
        <authorList>
            <person name="Liu Q."/>
            <person name="Xin Y.-H."/>
        </authorList>
    </citation>
    <scope>NUCLEOTIDE SEQUENCE [LARGE SCALE GENOMIC DNA]</scope>
    <source>
        <strain evidence="2 3">GSR22</strain>
    </source>
</reference>
<keyword evidence="1" id="KW-0472">Membrane</keyword>
<sequence>MKKTTLEKLEKSKKKKSLERKNKILLGLLIGLFSVFVIFIIVSFVDNNDNIVSDSGVYPYVDSTSTISDKERINLEITRKNMEYRNNWQNYINVNTNQYSYHEIGGVKNLQILATNNTSYLINQMTVNVCYVIDNGDCYLNEEVVIYNIAPNSTKSELAPSSNRGKKIRLDIIDVYSDKMNFHYKTATSVNSSPDPYFTKM</sequence>
<dbReference type="Proteomes" id="UP000318669">
    <property type="component" value="Unassembled WGS sequence"/>
</dbReference>
<proteinExistence type="predicted"/>
<organism evidence="2 3">
    <name type="scientific">Flavobacterium gawalongense</name>
    <dbReference type="NCBI Taxonomy" id="2594432"/>
    <lineage>
        <taxon>Bacteria</taxon>
        <taxon>Pseudomonadati</taxon>
        <taxon>Bacteroidota</taxon>
        <taxon>Flavobacteriia</taxon>
        <taxon>Flavobacteriales</taxon>
        <taxon>Flavobacteriaceae</taxon>
        <taxon>Flavobacterium</taxon>
    </lineage>
</organism>
<keyword evidence="1" id="KW-1133">Transmembrane helix</keyword>
<dbReference type="AlphaFoldDB" id="A0A553BD95"/>
<evidence type="ECO:0000313" key="2">
    <source>
        <dbReference type="EMBL" id="TRX06202.1"/>
    </source>
</evidence>
<keyword evidence="1" id="KW-0812">Transmembrane</keyword>
<comment type="caution">
    <text evidence="2">The sequence shown here is derived from an EMBL/GenBank/DDBJ whole genome shotgun (WGS) entry which is preliminary data.</text>
</comment>
<protein>
    <submittedName>
        <fullName evidence="2">Uncharacterized protein</fullName>
    </submittedName>
</protein>
<name>A0A553BD95_9FLAO</name>
<dbReference type="EMBL" id="VJZL01000036">
    <property type="protein sequence ID" value="TRX06202.1"/>
    <property type="molecule type" value="Genomic_DNA"/>
</dbReference>
<dbReference type="OrthoDB" id="9764015at2"/>